<comment type="caution">
    <text evidence="2">The sequence shown here is derived from an EMBL/GenBank/DDBJ whole genome shotgun (WGS) entry which is preliminary data.</text>
</comment>
<evidence type="ECO:0000313" key="3">
    <source>
        <dbReference type="Proteomes" id="UP001244207"/>
    </source>
</evidence>
<accession>A0AAD8UW06</accession>
<proteinExistence type="predicted"/>
<evidence type="ECO:0000313" key="2">
    <source>
        <dbReference type="EMBL" id="KAK1728719.1"/>
    </source>
</evidence>
<evidence type="ECO:0000256" key="1">
    <source>
        <dbReference type="SAM" id="MobiDB-lite"/>
    </source>
</evidence>
<dbReference type="GeneID" id="85399942"/>
<gene>
    <name evidence="2" type="ORF">BDZ83DRAFT_98839</name>
</gene>
<dbReference type="AlphaFoldDB" id="A0AAD8UW06"/>
<reference evidence="2" key="1">
    <citation type="submission" date="2021-12" db="EMBL/GenBank/DDBJ databases">
        <title>Comparative genomics, transcriptomics and evolutionary studies reveal genomic signatures of adaptation to plant cell wall in hemibiotrophic fungi.</title>
        <authorList>
            <consortium name="DOE Joint Genome Institute"/>
            <person name="Baroncelli R."/>
            <person name="Diaz J.F."/>
            <person name="Benocci T."/>
            <person name="Peng M."/>
            <person name="Battaglia E."/>
            <person name="Haridas S."/>
            <person name="Andreopoulos W."/>
            <person name="Labutti K."/>
            <person name="Pangilinan J."/>
            <person name="Floch G.L."/>
            <person name="Makela M.R."/>
            <person name="Henrissat B."/>
            <person name="Grigoriev I.V."/>
            <person name="Crouch J.A."/>
            <person name="De Vries R.P."/>
            <person name="Sukno S.A."/>
            <person name="Thon M.R."/>
        </authorList>
    </citation>
    <scope>NUCLEOTIDE SEQUENCE</scope>
    <source>
        <strain evidence="2">CBS 112980</strain>
    </source>
</reference>
<sequence>MAAFSSASDLRPIPRCSCSAAAVRQGDTNPLILIAPTDEQGSEKAISCAILRKACANRPAGQFGRHGVSSDVLECSPGAPNSQVPTQFRVLLLQKPGTGNKHSANGASTSNDSKHRGEWRKSSQLHVRRVRRANTQLRVITHYLHPDVFPGLAARYNILCVVAFHTHDHEPTRMICGAAWWDERDVSLRNDDIGHNATRPAAKWTKLSVNSQQPRPKSNLSWC</sequence>
<organism evidence="2 3">
    <name type="scientific">Glomerella acutata</name>
    <name type="common">Colletotrichum acutatum</name>
    <dbReference type="NCBI Taxonomy" id="27357"/>
    <lineage>
        <taxon>Eukaryota</taxon>
        <taxon>Fungi</taxon>
        <taxon>Dikarya</taxon>
        <taxon>Ascomycota</taxon>
        <taxon>Pezizomycotina</taxon>
        <taxon>Sordariomycetes</taxon>
        <taxon>Hypocreomycetidae</taxon>
        <taxon>Glomerellales</taxon>
        <taxon>Glomerellaceae</taxon>
        <taxon>Colletotrichum</taxon>
        <taxon>Colletotrichum acutatum species complex</taxon>
    </lineage>
</organism>
<protein>
    <submittedName>
        <fullName evidence="2">Uncharacterized protein</fullName>
    </submittedName>
</protein>
<feature type="compositionally biased region" description="Basic and acidic residues" evidence="1">
    <location>
        <begin position="112"/>
        <end position="121"/>
    </location>
</feature>
<dbReference type="RefSeq" id="XP_060368774.1">
    <property type="nucleotide sequence ID" value="XM_060516044.1"/>
</dbReference>
<name>A0AAD8UW06_GLOAC</name>
<feature type="compositionally biased region" description="Polar residues" evidence="1">
    <location>
        <begin position="100"/>
        <end position="111"/>
    </location>
</feature>
<dbReference type="Proteomes" id="UP001244207">
    <property type="component" value="Unassembled WGS sequence"/>
</dbReference>
<dbReference type="EMBL" id="JAHMHS010000015">
    <property type="protein sequence ID" value="KAK1728719.1"/>
    <property type="molecule type" value="Genomic_DNA"/>
</dbReference>
<keyword evidence="3" id="KW-1185">Reference proteome</keyword>
<feature type="region of interest" description="Disordered" evidence="1">
    <location>
        <begin position="97"/>
        <end position="124"/>
    </location>
</feature>